<accession>A0ABP1Z6P3</accession>
<dbReference type="RefSeq" id="WP_064971611.1">
    <property type="nucleotide sequence ID" value="NZ_LN831667.1"/>
</dbReference>
<proteinExistence type="predicted"/>
<dbReference type="EMBL" id="CTRI01000029">
    <property type="protein sequence ID" value="CQR38306.1"/>
    <property type="molecule type" value="Genomic_DNA"/>
</dbReference>
<dbReference type="SMART" id="SM00746">
    <property type="entry name" value="TRASH"/>
    <property type="match status" value="1"/>
</dbReference>
<gene>
    <name evidence="2" type="ORF">THICB1_70388</name>
</gene>
<organism evidence="2 3">
    <name type="scientific">Thiomonas arsenitoxydans (strain DSM 22701 / CIP 110005 / 3As)</name>
    <dbReference type="NCBI Taxonomy" id="426114"/>
    <lineage>
        <taxon>Bacteria</taxon>
        <taxon>Pseudomonadati</taxon>
        <taxon>Pseudomonadota</taxon>
        <taxon>Betaproteobacteria</taxon>
        <taxon>Burkholderiales</taxon>
        <taxon>Thiomonas</taxon>
    </lineage>
</organism>
<dbReference type="InterPro" id="IPR012348">
    <property type="entry name" value="RNR-like"/>
</dbReference>
<evidence type="ECO:0000313" key="2">
    <source>
        <dbReference type="EMBL" id="CQR38306.1"/>
    </source>
</evidence>
<dbReference type="Gene3D" id="1.10.620.20">
    <property type="entry name" value="Ribonucleotide Reductase, subunit A"/>
    <property type="match status" value="1"/>
</dbReference>
<evidence type="ECO:0000313" key="3">
    <source>
        <dbReference type="Proteomes" id="UP000078599"/>
    </source>
</evidence>
<dbReference type="InterPro" id="IPR007029">
    <property type="entry name" value="YHS_dom"/>
</dbReference>
<keyword evidence="3" id="KW-1185">Reference proteome</keyword>
<name>A0ABP1Z6P3_THIA3</name>
<sequence>MKTKDPVCGMDIDSTAAFATEHHGGQTYYLCSASCRDKFRQDPARYVQAAQPAAAQAGGSGHAEHSGHGCCK</sequence>
<dbReference type="InterPro" id="IPR011017">
    <property type="entry name" value="TRASH_dom"/>
</dbReference>
<protein>
    <recommendedName>
        <fullName evidence="1">TRASH domain-containing protein</fullName>
    </recommendedName>
</protein>
<reference evidence="2 3" key="1">
    <citation type="submission" date="2015-03" db="EMBL/GenBank/DDBJ databases">
        <authorList>
            <person name="Regsiter A."/>
            <person name="william w."/>
        </authorList>
    </citation>
    <scope>NUCLEOTIDE SEQUENCE [LARGE SCALE GENOMIC DNA]</scope>
    <source>
        <strain evidence="2 3">CB1</strain>
    </source>
</reference>
<dbReference type="Proteomes" id="UP000078599">
    <property type="component" value="Unassembled WGS sequence"/>
</dbReference>
<evidence type="ECO:0000259" key="1">
    <source>
        <dbReference type="SMART" id="SM00746"/>
    </source>
</evidence>
<dbReference type="Pfam" id="PF04945">
    <property type="entry name" value="YHS"/>
    <property type="match status" value="1"/>
</dbReference>
<feature type="domain" description="TRASH" evidence="1">
    <location>
        <begin position="5"/>
        <end position="43"/>
    </location>
</feature>
<comment type="caution">
    <text evidence="2">The sequence shown here is derived from an EMBL/GenBank/DDBJ whole genome shotgun (WGS) entry which is preliminary data.</text>
</comment>
<dbReference type="SUPFAM" id="SSF47240">
    <property type="entry name" value="Ferritin-like"/>
    <property type="match status" value="1"/>
</dbReference>
<dbReference type="InterPro" id="IPR009078">
    <property type="entry name" value="Ferritin-like_SF"/>
</dbReference>